<dbReference type="AlphaFoldDB" id="A0A6C0F4A8"/>
<sequence length="74" mass="7924">MVLSTSAKARSAASLANQNTGGGVKKAGIPRAVNVAMRVAFEERGQPQSMATMMLPLASTVRSNRGIGWRFFER</sequence>
<proteinExistence type="predicted"/>
<feature type="compositionally biased region" description="Polar residues" evidence="1">
    <location>
        <begin position="1"/>
        <end position="19"/>
    </location>
</feature>
<accession>A0A6C0F4A8</accession>
<dbReference type="EMBL" id="MN739011">
    <property type="protein sequence ID" value="QHT34940.1"/>
    <property type="molecule type" value="Genomic_DNA"/>
</dbReference>
<protein>
    <submittedName>
        <fullName evidence="2">Uncharacterized protein</fullName>
    </submittedName>
</protein>
<reference evidence="2" key="1">
    <citation type="journal article" date="2020" name="Nature">
        <title>Giant virus diversity and host interactions through global metagenomics.</title>
        <authorList>
            <person name="Schulz F."/>
            <person name="Roux S."/>
            <person name="Paez-Espino D."/>
            <person name="Jungbluth S."/>
            <person name="Walsh D.A."/>
            <person name="Denef V.J."/>
            <person name="McMahon K.D."/>
            <person name="Konstantinidis K.T."/>
            <person name="Eloe-Fadrosh E.A."/>
            <person name="Kyrpides N.C."/>
            <person name="Woyke T."/>
        </authorList>
    </citation>
    <scope>NUCLEOTIDE SEQUENCE</scope>
    <source>
        <strain evidence="2">GVMAG-M-3300009180-1</strain>
    </source>
</reference>
<feature type="region of interest" description="Disordered" evidence="1">
    <location>
        <begin position="1"/>
        <end position="23"/>
    </location>
</feature>
<organism evidence="2">
    <name type="scientific">viral metagenome</name>
    <dbReference type="NCBI Taxonomy" id="1070528"/>
    <lineage>
        <taxon>unclassified sequences</taxon>
        <taxon>metagenomes</taxon>
        <taxon>organismal metagenomes</taxon>
    </lineage>
</organism>
<name>A0A6C0F4A8_9ZZZZ</name>
<evidence type="ECO:0000256" key="1">
    <source>
        <dbReference type="SAM" id="MobiDB-lite"/>
    </source>
</evidence>
<evidence type="ECO:0000313" key="2">
    <source>
        <dbReference type="EMBL" id="QHT34940.1"/>
    </source>
</evidence>